<dbReference type="Proteomes" id="UP000184073">
    <property type="component" value="Unassembled WGS sequence"/>
</dbReference>
<organism evidence="2 3">
    <name type="scientific">Aspergillus versicolor CBS 583.65</name>
    <dbReference type="NCBI Taxonomy" id="1036611"/>
    <lineage>
        <taxon>Eukaryota</taxon>
        <taxon>Fungi</taxon>
        <taxon>Dikarya</taxon>
        <taxon>Ascomycota</taxon>
        <taxon>Pezizomycotina</taxon>
        <taxon>Eurotiomycetes</taxon>
        <taxon>Eurotiomycetidae</taxon>
        <taxon>Eurotiales</taxon>
        <taxon>Aspergillaceae</taxon>
        <taxon>Aspergillus</taxon>
        <taxon>Aspergillus subgen. Nidulantes</taxon>
    </lineage>
</organism>
<dbReference type="OrthoDB" id="5059029at2759"/>
<evidence type="ECO:0000313" key="2">
    <source>
        <dbReference type="EMBL" id="OJJ04965.1"/>
    </source>
</evidence>
<feature type="domain" description="Secreted protein CSS2 C-terminal" evidence="1">
    <location>
        <begin position="2"/>
        <end position="65"/>
    </location>
</feature>
<gene>
    <name evidence="2" type="ORF">ASPVEDRAFT_74410</name>
</gene>
<dbReference type="VEuPathDB" id="FungiDB:ASPVEDRAFT_74410"/>
<name>A0A1L9PU66_ASPVE</name>
<dbReference type="AlphaFoldDB" id="A0A1L9PU66"/>
<dbReference type="Pfam" id="PF20521">
    <property type="entry name" value="DUF6736"/>
    <property type="match status" value="1"/>
</dbReference>
<protein>
    <recommendedName>
        <fullName evidence="1">Secreted protein CSS2 C-terminal domain-containing protein</fullName>
    </recommendedName>
</protein>
<dbReference type="RefSeq" id="XP_040670727.1">
    <property type="nucleotide sequence ID" value="XM_040816253.1"/>
</dbReference>
<dbReference type="InterPro" id="IPR046624">
    <property type="entry name" value="CSS2_C"/>
</dbReference>
<keyword evidence="3" id="KW-1185">Reference proteome</keyword>
<proteinExistence type="predicted"/>
<dbReference type="EMBL" id="KV878132">
    <property type="protein sequence ID" value="OJJ04965.1"/>
    <property type="molecule type" value="Genomic_DNA"/>
</dbReference>
<accession>A0A1L9PU66</accession>
<sequence>MVLSLASTIKELSDQGSCNSIHGTYETLSWMYHSSGRNCDTTAQHATIAGAIKKYLEEVNGNRLLKPKERNAADSHFGKLTAQHIVMNGMAILREGESDVLYQEFGSGPGTSR</sequence>
<dbReference type="GeneID" id="63731764"/>
<evidence type="ECO:0000259" key="1">
    <source>
        <dbReference type="Pfam" id="PF20521"/>
    </source>
</evidence>
<evidence type="ECO:0000313" key="3">
    <source>
        <dbReference type="Proteomes" id="UP000184073"/>
    </source>
</evidence>
<reference evidence="3" key="1">
    <citation type="journal article" date="2017" name="Genome Biol.">
        <title>Comparative genomics reveals high biological diversity and specific adaptations in the industrially and medically important fungal genus Aspergillus.</title>
        <authorList>
            <person name="de Vries R.P."/>
            <person name="Riley R."/>
            <person name="Wiebenga A."/>
            <person name="Aguilar-Osorio G."/>
            <person name="Amillis S."/>
            <person name="Uchima C.A."/>
            <person name="Anderluh G."/>
            <person name="Asadollahi M."/>
            <person name="Askin M."/>
            <person name="Barry K."/>
            <person name="Battaglia E."/>
            <person name="Bayram O."/>
            <person name="Benocci T."/>
            <person name="Braus-Stromeyer S.A."/>
            <person name="Caldana C."/>
            <person name="Canovas D."/>
            <person name="Cerqueira G.C."/>
            <person name="Chen F."/>
            <person name="Chen W."/>
            <person name="Choi C."/>
            <person name="Clum A."/>
            <person name="Dos Santos R.A."/>
            <person name="Damasio A.R."/>
            <person name="Diallinas G."/>
            <person name="Emri T."/>
            <person name="Fekete E."/>
            <person name="Flipphi M."/>
            <person name="Freyberg S."/>
            <person name="Gallo A."/>
            <person name="Gournas C."/>
            <person name="Habgood R."/>
            <person name="Hainaut M."/>
            <person name="Harispe M.L."/>
            <person name="Henrissat B."/>
            <person name="Hilden K.S."/>
            <person name="Hope R."/>
            <person name="Hossain A."/>
            <person name="Karabika E."/>
            <person name="Karaffa L."/>
            <person name="Karanyi Z."/>
            <person name="Krasevec N."/>
            <person name="Kuo A."/>
            <person name="Kusch H."/>
            <person name="LaButti K."/>
            <person name="Lagendijk E.L."/>
            <person name="Lapidus A."/>
            <person name="Levasseur A."/>
            <person name="Lindquist E."/>
            <person name="Lipzen A."/>
            <person name="Logrieco A.F."/>
            <person name="MacCabe A."/>
            <person name="Maekelae M.R."/>
            <person name="Malavazi I."/>
            <person name="Melin P."/>
            <person name="Meyer V."/>
            <person name="Mielnichuk N."/>
            <person name="Miskei M."/>
            <person name="Molnar A.P."/>
            <person name="Mule G."/>
            <person name="Ngan C.Y."/>
            <person name="Orejas M."/>
            <person name="Orosz E."/>
            <person name="Ouedraogo J.P."/>
            <person name="Overkamp K.M."/>
            <person name="Park H.-S."/>
            <person name="Perrone G."/>
            <person name="Piumi F."/>
            <person name="Punt P.J."/>
            <person name="Ram A.F."/>
            <person name="Ramon A."/>
            <person name="Rauscher S."/>
            <person name="Record E."/>
            <person name="Riano-Pachon D.M."/>
            <person name="Robert V."/>
            <person name="Roehrig J."/>
            <person name="Ruller R."/>
            <person name="Salamov A."/>
            <person name="Salih N.S."/>
            <person name="Samson R.A."/>
            <person name="Sandor E."/>
            <person name="Sanguinetti M."/>
            <person name="Schuetze T."/>
            <person name="Sepcic K."/>
            <person name="Shelest E."/>
            <person name="Sherlock G."/>
            <person name="Sophianopoulou V."/>
            <person name="Squina F.M."/>
            <person name="Sun H."/>
            <person name="Susca A."/>
            <person name="Todd R.B."/>
            <person name="Tsang A."/>
            <person name="Unkles S.E."/>
            <person name="van de Wiele N."/>
            <person name="van Rossen-Uffink D."/>
            <person name="Oliveira J.V."/>
            <person name="Vesth T.C."/>
            <person name="Visser J."/>
            <person name="Yu J.-H."/>
            <person name="Zhou M."/>
            <person name="Andersen M.R."/>
            <person name="Archer D.B."/>
            <person name="Baker S.E."/>
            <person name="Benoit I."/>
            <person name="Brakhage A.A."/>
            <person name="Braus G.H."/>
            <person name="Fischer R."/>
            <person name="Frisvad J.C."/>
            <person name="Goldman G.H."/>
            <person name="Houbraken J."/>
            <person name="Oakley B."/>
            <person name="Pocsi I."/>
            <person name="Scazzocchio C."/>
            <person name="Seiboth B."/>
            <person name="vanKuyk P.A."/>
            <person name="Wortman J."/>
            <person name="Dyer P.S."/>
            <person name="Grigoriev I.V."/>
        </authorList>
    </citation>
    <scope>NUCLEOTIDE SEQUENCE [LARGE SCALE GENOMIC DNA]</scope>
    <source>
        <strain evidence="3">CBS 583.65</strain>
    </source>
</reference>